<dbReference type="PANTHER" id="PTHR30328:SF54">
    <property type="entry name" value="HTH-TYPE TRANSCRIPTIONAL REPRESSOR SCO4008"/>
    <property type="match status" value="1"/>
</dbReference>
<dbReference type="InterPro" id="IPR013573">
    <property type="entry name" value="Tscrpt_reg_YcdC_C"/>
</dbReference>
<dbReference type="PROSITE" id="PS50977">
    <property type="entry name" value="HTH_TETR_2"/>
    <property type="match status" value="1"/>
</dbReference>
<feature type="DNA-binding region" description="H-T-H motif" evidence="2">
    <location>
        <begin position="42"/>
        <end position="61"/>
    </location>
</feature>
<name>A0A6A7YKH9_9PSED</name>
<dbReference type="Proteomes" id="UP000441404">
    <property type="component" value="Unassembled WGS sequence"/>
</dbReference>
<evidence type="ECO:0000256" key="1">
    <source>
        <dbReference type="ARBA" id="ARBA00023125"/>
    </source>
</evidence>
<dbReference type="InterPro" id="IPR050109">
    <property type="entry name" value="HTH-type_TetR-like_transc_reg"/>
</dbReference>
<dbReference type="GO" id="GO:0003677">
    <property type="term" value="F:DNA binding"/>
    <property type="evidence" value="ECO:0007669"/>
    <property type="project" value="UniProtKB-UniRule"/>
</dbReference>
<dbReference type="Gene3D" id="1.10.10.60">
    <property type="entry name" value="Homeodomain-like"/>
    <property type="match status" value="1"/>
</dbReference>
<reference evidence="6 7" key="1">
    <citation type="submission" date="2019-10" db="EMBL/GenBank/DDBJ databases">
        <title>Evaluation of single-gene subtyping targets for Pseudomonas.</title>
        <authorList>
            <person name="Reichler S.J."/>
            <person name="Orsi R.H."/>
            <person name="Wiedmann M."/>
            <person name="Martin N.H."/>
            <person name="Murphy S.I."/>
        </authorList>
    </citation>
    <scope>NUCLEOTIDE SEQUENCE [LARGE SCALE GENOMIC DNA]</scope>
    <source>
        <strain evidence="5 7">FSL R10-3254</strain>
        <strain evidence="4 6">FSL R10-3257</strain>
    </source>
</reference>
<evidence type="ECO:0000313" key="5">
    <source>
        <dbReference type="EMBL" id="MQT88374.1"/>
    </source>
</evidence>
<dbReference type="EMBL" id="WIWI01000009">
    <property type="protein sequence ID" value="MQT88374.1"/>
    <property type="molecule type" value="Genomic_DNA"/>
</dbReference>
<dbReference type="InterPro" id="IPR036271">
    <property type="entry name" value="Tet_transcr_reg_TetR-rel_C_sf"/>
</dbReference>
<sequence>MNAIEKPKKRSATAKLSRQEVLHNIRAAAISEFSLHGFNGASTQSIAKRAGMTKSQLHYYIEDKEQLYTAILEQIYIKWAALFSLDKDSQTPAQVIADYVRKKLDLALQEPELSRVFTHELISGGHRLQPFWENATPWTEKSIERIQSWLDAGEIRALNPRLFLMHIWAMTQYYADYALQAERVLGQSLQVPELREEILDELVNFVLIGAGLNR</sequence>
<dbReference type="Pfam" id="PF00440">
    <property type="entry name" value="TetR_N"/>
    <property type="match status" value="1"/>
</dbReference>
<comment type="caution">
    <text evidence="4">The sequence shown here is derived from an EMBL/GenBank/DDBJ whole genome shotgun (WGS) entry which is preliminary data.</text>
</comment>
<dbReference type="Pfam" id="PF08362">
    <property type="entry name" value="TetR_C_3"/>
    <property type="match status" value="1"/>
</dbReference>
<dbReference type="GO" id="GO:0045892">
    <property type="term" value="P:negative regulation of DNA-templated transcription"/>
    <property type="evidence" value="ECO:0007669"/>
    <property type="project" value="InterPro"/>
</dbReference>
<gene>
    <name evidence="5" type="ORF">GHO39_04350</name>
    <name evidence="4" type="ORF">GHO40_11235</name>
</gene>
<proteinExistence type="predicted"/>
<dbReference type="Gene3D" id="1.10.357.10">
    <property type="entry name" value="Tetracycline Repressor, domain 2"/>
    <property type="match status" value="1"/>
</dbReference>
<feature type="domain" description="HTH tetR-type" evidence="3">
    <location>
        <begin position="19"/>
        <end position="79"/>
    </location>
</feature>
<organism evidence="4 6">
    <name type="scientific">Pseudomonas helleri</name>
    <dbReference type="NCBI Taxonomy" id="1608996"/>
    <lineage>
        <taxon>Bacteria</taxon>
        <taxon>Pseudomonadati</taxon>
        <taxon>Pseudomonadota</taxon>
        <taxon>Gammaproteobacteria</taxon>
        <taxon>Pseudomonadales</taxon>
        <taxon>Pseudomonadaceae</taxon>
        <taxon>Pseudomonas</taxon>
    </lineage>
</organism>
<dbReference type="PANTHER" id="PTHR30328">
    <property type="entry name" value="TRANSCRIPTIONAL REPRESSOR"/>
    <property type="match status" value="1"/>
</dbReference>
<dbReference type="AlphaFoldDB" id="A0A6A7YKH9"/>
<evidence type="ECO:0000313" key="7">
    <source>
        <dbReference type="Proteomes" id="UP000489190"/>
    </source>
</evidence>
<dbReference type="RefSeq" id="WP_153326935.1">
    <property type="nucleotide sequence ID" value="NZ_WIWI01000009.1"/>
</dbReference>
<evidence type="ECO:0000256" key="2">
    <source>
        <dbReference type="PROSITE-ProRule" id="PRU00335"/>
    </source>
</evidence>
<dbReference type="InterPro" id="IPR009057">
    <property type="entry name" value="Homeodomain-like_sf"/>
</dbReference>
<evidence type="ECO:0000313" key="6">
    <source>
        <dbReference type="Proteomes" id="UP000441404"/>
    </source>
</evidence>
<dbReference type="EMBL" id="WIWJ01000016">
    <property type="protein sequence ID" value="MQT47297.1"/>
    <property type="molecule type" value="Genomic_DNA"/>
</dbReference>
<protein>
    <submittedName>
        <fullName evidence="4">TetR family transcriptional regulator</fullName>
    </submittedName>
</protein>
<evidence type="ECO:0000259" key="3">
    <source>
        <dbReference type="PROSITE" id="PS50977"/>
    </source>
</evidence>
<keyword evidence="1 2" id="KW-0238">DNA-binding</keyword>
<dbReference type="Proteomes" id="UP000489190">
    <property type="component" value="Unassembled WGS sequence"/>
</dbReference>
<dbReference type="SUPFAM" id="SSF46689">
    <property type="entry name" value="Homeodomain-like"/>
    <property type="match status" value="1"/>
</dbReference>
<dbReference type="SUPFAM" id="SSF48498">
    <property type="entry name" value="Tetracyclin repressor-like, C-terminal domain"/>
    <property type="match status" value="1"/>
</dbReference>
<evidence type="ECO:0000313" key="4">
    <source>
        <dbReference type="EMBL" id="MQT47297.1"/>
    </source>
</evidence>
<dbReference type="InterPro" id="IPR001647">
    <property type="entry name" value="HTH_TetR"/>
</dbReference>
<accession>A0A6A7YKH9</accession>